<feature type="transmembrane region" description="Helical" evidence="4">
    <location>
        <begin position="683"/>
        <end position="702"/>
    </location>
</feature>
<dbReference type="PROSITE" id="PS00012">
    <property type="entry name" value="PHOSPHOPANTETHEINE"/>
    <property type="match status" value="1"/>
</dbReference>
<dbReference type="SUPFAM" id="SSF56801">
    <property type="entry name" value="Acetyl-CoA synthetase-like"/>
    <property type="match status" value="1"/>
</dbReference>
<feature type="region of interest" description="Disordered" evidence="3">
    <location>
        <begin position="1"/>
        <end position="31"/>
    </location>
</feature>
<dbReference type="InterPro" id="IPR036736">
    <property type="entry name" value="ACP-like_sf"/>
</dbReference>
<dbReference type="Gene3D" id="1.10.1200.10">
    <property type="entry name" value="ACP-like"/>
    <property type="match status" value="1"/>
</dbReference>
<dbReference type="SUPFAM" id="SSF51161">
    <property type="entry name" value="Trimeric LpxA-like enzymes"/>
    <property type="match status" value="3"/>
</dbReference>
<dbReference type="GO" id="GO:0043041">
    <property type="term" value="P:amino acid activation for nonribosomal peptide biosynthetic process"/>
    <property type="evidence" value="ECO:0007669"/>
    <property type="project" value="TreeGrafter"/>
</dbReference>
<sequence>MTGIDAVTFSRARHRRAPSPIPRPRPAETTVTEPVPLTRSRRMEHVFERSADAVPQAVALDHDGVGTTYGQLEARANQLAHRLRREDVATGSRVAILLERSPLTYVALLGVLKAGAAFVPIDPEAPADRIAYIADDAAVDLVVTSSDLAASLTATTCPVLELDTRRAEIDAAPTTRPVAAYGAHSDPPAYVIYTSGSSGRPKGVEVAQSSIVNFLDVVPDVYDVRPDDRVYQGMTISFDFSIEEIWPTFARGATLVIGPNDSRRLGGELADFLEQARVSVLYCVPTLLATLPRDLPGLRSVLVGGEACPAELVERWSRPGRRMLNTYGPTEATVTATWCELLPGRPVTIGRALPTYTIVLLDEHRAPVPHGAVGEICIGGPGVARGYVGLPEKTADRFVVHPLAPDGGRLYRTGDLGRLTDEGEIEYRGRADAEVKVRGHRVDLGEIESVLLTDPAVGAAVVTLVEATGSLAAFVVPPHGAGPPDDAELAARLHGVLHERLPEYMVPSTLDVLVELPTMPSGKVDRTRLPEPSGRRLVAAAGPVVEAEGGLEERLRTVWAEVFGLRVAEVSVTADFFTDLGGHSLLAATAVTRMRERDAGGGAGGSVAVRDLYAHPSVRALAAHLAREAEAPRVEAPPRPQPARHTDRQVARAGLAQAALVYGFLLAVTLPVSFVYTRNDGSVSIGVLLQLMGAVVATYLGTRWVLPLLVRPLTAGIRPGRYRLWGVTYVRLWFADLLLGASPLPVLSGSMAAGPYLRLLGADVGDRTTIATSTISMPRLVRLGDDGAVGYGVHVRPWEVRDGTVTVGTVTVGRDAYVGANAVLGPGSSVGDEAALGEQSVLDEGEVVPDGHGRAGSPPRAVTALAPAVEEMLAAPPAPGWRWYHVLATAAGVVGLEAAAVAMVLPAVGVVWAALLTWGVLAGLAATLLAGPVFVVTVCVVVATGKRLVLPRLPPGIHPVRSGLGIRKWIADTLFEFSLAFTNALYATLYTVPWLRLLGARVGRGSEVSTAAHLDPDLLVLGRESFVADMATVGSASFAHGRIALAATEIGARSFVGNAAFVPAGTRTGEGSLLGVQTVPPPGGVPQDSSWLGSPAIHLPRRQDSGDFDEASTFRPERRVVRQRLAIEFARATLPASVIAVSVYLYLLALSALAQGRTLPEVAFGAPLLALAAALLVVLYVAAVKRHVVGVYRPRVEPLWSPYVRRTEFVTGLYEAAAVPVLLGLLVGTPALPPMLRLMGARIGRRAWIGTTYLTEFDLVEVGDDACVGTAVSLQTHLFEDRVMKMSSLRVGDGASVGTRSVVLYDAVVGEGVALAPLSLLMKGEELPAGSDWRGIPAQGATPALATR</sequence>
<dbReference type="PROSITE" id="PS00455">
    <property type="entry name" value="AMP_BINDING"/>
    <property type="match status" value="1"/>
</dbReference>
<feature type="transmembrane region" description="Helical" evidence="4">
    <location>
        <begin position="1162"/>
        <end position="1183"/>
    </location>
</feature>
<dbReference type="InterPro" id="IPR009081">
    <property type="entry name" value="PP-bd_ACP"/>
</dbReference>
<evidence type="ECO:0000259" key="5">
    <source>
        <dbReference type="PROSITE" id="PS50075"/>
    </source>
</evidence>
<keyword evidence="4" id="KW-1133">Transmembrane helix</keyword>
<name>A0A2U1F6Q6_9PSEU</name>
<evidence type="ECO:0000313" key="7">
    <source>
        <dbReference type="Proteomes" id="UP000245639"/>
    </source>
</evidence>
<dbReference type="SMART" id="SM00823">
    <property type="entry name" value="PKS_PP"/>
    <property type="match status" value="1"/>
</dbReference>
<dbReference type="GO" id="GO:0005737">
    <property type="term" value="C:cytoplasm"/>
    <property type="evidence" value="ECO:0007669"/>
    <property type="project" value="TreeGrafter"/>
</dbReference>
<dbReference type="NCBIfam" id="TIGR01733">
    <property type="entry name" value="AA-adenyl-dom"/>
    <property type="match status" value="1"/>
</dbReference>
<keyword evidence="2" id="KW-0597">Phosphoprotein</keyword>
<keyword evidence="4" id="KW-0472">Membrane</keyword>
<feature type="transmembrane region" description="Helical" evidence="4">
    <location>
        <begin position="921"/>
        <end position="943"/>
    </location>
</feature>
<feature type="transmembrane region" description="Helical" evidence="4">
    <location>
        <begin position="1129"/>
        <end position="1150"/>
    </location>
</feature>
<reference evidence="6 7" key="1">
    <citation type="submission" date="2018-04" db="EMBL/GenBank/DDBJ databases">
        <title>Genomic Encyclopedia of Type Strains, Phase IV (KMG-IV): sequencing the most valuable type-strain genomes for metagenomic binning, comparative biology and taxonomic classification.</title>
        <authorList>
            <person name="Goeker M."/>
        </authorList>
    </citation>
    <scope>NUCLEOTIDE SEQUENCE [LARGE SCALE GENOMIC DNA]</scope>
    <source>
        <strain evidence="6 7">DSM 45771</strain>
    </source>
</reference>
<dbReference type="PANTHER" id="PTHR45527">
    <property type="entry name" value="NONRIBOSOMAL PEPTIDE SYNTHETASE"/>
    <property type="match status" value="1"/>
</dbReference>
<evidence type="ECO:0000313" key="6">
    <source>
        <dbReference type="EMBL" id="PVZ07650.1"/>
    </source>
</evidence>
<dbReference type="Pfam" id="PF00501">
    <property type="entry name" value="AMP-binding"/>
    <property type="match status" value="1"/>
</dbReference>
<evidence type="ECO:0000256" key="3">
    <source>
        <dbReference type="SAM" id="MobiDB-lite"/>
    </source>
</evidence>
<comment type="caution">
    <text evidence="6">The sequence shown here is derived from an EMBL/GenBank/DDBJ whole genome shotgun (WGS) entry which is preliminary data.</text>
</comment>
<evidence type="ECO:0000256" key="4">
    <source>
        <dbReference type="SAM" id="Phobius"/>
    </source>
</evidence>
<keyword evidence="1" id="KW-0596">Phosphopantetheine</keyword>
<dbReference type="InterPro" id="IPR011004">
    <property type="entry name" value="Trimer_LpxA-like_sf"/>
</dbReference>
<dbReference type="InterPro" id="IPR020845">
    <property type="entry name" value="AMP-binding_CS"/>
</dbReference>
<proteinExistence type="predicted"/>
<dbReference type="InterPro" id="IPR010071">
    <property type="entry name" value="AA_adenyl_dom"/>
</dbReference>
<dbReference type="SUPFAM" id="SSF47336">
    <property type="entry name" value="ACP-like"/>
    <property type="match status" value="1"/>
</dbReference>
<dbReference type="Pfam" id="PF13193">
    <property type="entry name" value="AMP-binding_C"/>
    <property type="match status" value="1"/>
</dbReference>
<dbReference type="InterPro" id="IPR000873">
    <property type="entry name" value="AMP-dep_synth/lig_dom"/>
</dbReference>
<dbReference type="Gene3D" id="3.30.300.30">
    <property type="match status" value="1"/>
</dbReference>
<feature type="domain" description="Carrier" evidence="5">
    <location>
        <begin position="546"/>
        <end position="629"/>
    </location>
</feature>
<dbReference type="GO" id="GO:0031177">
    <property type="term" value="F:phosphopantetheine binding"/>
    <property type="evidence" value="ECO:0007669"/>
    <property type="project" value="InterPro"/>
</dbReference>
<dbReference type="InterPro" id="IPR012728">
    <property type="entry name" value="Pls/PosA_C"/>
</dbReference>
<dbReference type="InterPro" id="IPR045851">
    <property type="entry name" value="AMP-bd_C_sf"/>
</dbReference>
<evidence type="ECO:0000256" key="2">
    <source>
        <dbReference type="ARBA" id="ARBA00022553"/>
    </source>
</evidence>
<dbReference type="FunFam" id="3.40.50.12780:FF:000012">
    <property type="entry name" value="Non-ribosomal peptide synthetase"/>
    <property type="match status" value="1"/>
</dbReference>
<dbReference type="Proteomes" id="UP000245639">
    <property type="component" value="Unassembled WGS sequence"/>
</dbReference>
<dbReference type="FunFam" id="3.40.50.980:FF:000001">
    <property type="entry name" value="Non-ribosomal peptide synthetase"/>
    <property type="match status" value="1"/>
</dbReference>
<dbReference type="Gene3D" id="3.40.50.12780">
    <property type="entry name" value="N-terminal domain of ligase-like"/>
    <property type="match status" value="1"/>
</dbReference>
<dbReference type="InterPro" id="IPR042099">
    <property type="entry name" value="ANL_N_sf"/>
</dbReference>
<protein>
    <submittedName>
        <fullName evidence="6">Non-ribosomal peptide synthetase-like protein</fullName>
    </submittedName>
</protein>
<keyword evidence="7" id="KW-1185">Reference proteome</keyword>
<dbReference type="NCBIfam" id="TIGR02353">
    <property type="entry name" value="NRPS_term_dom"/>
    <property type="match status" value="1"/>
</dbReference>
<dbReference type="InterPro" id="IPR025110">
    <property type="entry name" value="AMP-bd_C"/>
</dbReference>
<feature type="transmembrane region" description="Helical" evidence="4">
    <location>
        <begin position="654"/>
        <end position="676"/>
    </location>
</feature>
<dbReference type="InterPro" id="IPR006162">
    <property type="entry name" value="Ppantetheine_attach_site"/>
</dbReference>
<dbReference type="PANTHER" id="PTHR45527:SF1">
    <property type="entry name" value="FATTY ACID SYNTHASE"/>
    <property type="match status" value="1"/>
</dbReference>
<dbReference type="PROSITE" id="PS50075">
    <property type="entry name" value="CARRIER"/>
    <property type="match status" value="1"/>
</dbReference>
<dbReference type="EMBL" id="QEKW01000011">
    <property type="protein sequence ID" value="PVZ07650.1"/>
    <property type="molecule type" value="Genomic_DNA"/>
</dbReference>
<evidence type="ECO:0000256" key="1">
    <source>
        <dbReference type="ARBA" id="ARBA00022450"/>
    </source>
</evidence>
<dbReference type="Gene3D" id="2.160.10.10">
    <property type="entry name" value="Hexapeptide repeat proteins"/>
    <property type="match status" value="3"/>
</dbReference>
<accession>A0A2U1F6Q6</accession>
<gene>
    <name evidence="6" type="ORF">C8D89_11121</name>
</gene>
<organism evidence="6 7">
    <name type="scientific">Actinomycetospora cinnamomea</name>
    <dbReference type="NCBI Taxonomy" id="663609"/>
    <lineage>
        <taxon>Bacteria</taxon>
        <taxon>Bacillati</taxon>
        <taxon>Actinomycetota</taxon>
        <taxon>Actinomycetes</taxon>
        <taxon>Pseudonocardiales</taxon>
        <taxon>Pseudonocardiaceae</taxon>
        <taxon>Actinomycetospora</taxon>
    </lineage>
</organism>
<keyword evidence="4" id="KW-0812">Transmembrane</keyword>
<dbReference type="CDD" id="cd05930">
    <property type="entry name" value="A_NRPS"/>
    <property type="match status" value="1"/>
</dbReference>
<dbReference type="GO" id="GO:0044550">
    <property type="term" value="P:secondary metabolite biosynthetic process"/>
    <property type="evidence" value="ECO:0007669"/>
    <property type="project" value="TreeGrafter"/>
</dbReference>
<feature type="transmembrane region" description="Helical" evidence="4">
    <location>
        <begin position="886"/>
        <end position="915"/>
    </location>
</feature>
<dbReference type="Pfam" id="PF00550">
    <property type="entry name" value="PP-binding"/>
    <property type="match status" value="1"/>
</dbReference>
<dbReference type="InterPro" id="IPR020806">
    <property type="entry name" value="PKS_PP-bd"/>
</dbReference>